<gene>
    <name evidence="1" type="ORF">OXX778_LOCUS14001</name>
</gene>
<name>A0A814D7N7_9BILA</name>
<feature type="non-terminal residue" evidence="1">
    <location>
        <position position="1"/>
    </location>
</feature>
<keyword evidence="2" id="KW-1185">Reference proteome</keyword>
<organism evidence="1 2">
    <name type="scientific">Brachionus calyciflorus</name>
    <dbReference type="NCBI Taxonomy" id="104777"/>
    <lineage>
        <taxon>Eukaryota</taxon>
        <taxon>Metazoa</taxon>
        <taxon>Spiralia</taxon>
        <taxon>Gnathifera</taxon>
        <taxon>Rotifera</taxon>
        <taxon>Eurotatoria</taxon>
        <taxon>Monogononta</taxon>
        <taxon>Pseudotrocha</taxon>
        <taxon>Ploima</taxon>
        <taxon>Brachionidae</taxon>
        <taxon>Brachionus</taxon>
    </lineage>
</organism>
<sequence>FQIEELDDCSTDFSETESELPVDNKFEQKFSHFKIIQPVKFNPLANSNNSNNRSKIIALDQLNCPTDFSETESELPLDDRFEQKFSHFKIIQPVNFNPLANSNDSNDRPKLLGPMNYVPSSRTNLNWLGSPNKILPNRTYSDLLPYNPYTYL</sequence>
<evidence type="ECO:0000313" key="1">
    <source>
        <dbReference type="EMBL" id="CAF0952137.1"/>
    </source>
</evidence>
<dbReference type="AlphaFoldDB" id="A0A814D7N7"/>
<accession>A0A814D7N7</accession>
<reference evidence="1" key="1">
    <citation type="submission" date="2021-02" db="EMBL/GenBank/DDBJ databases">
        <authorList>
            <person name="Nowell W R."/>
        </authorList>
    </citation>
    <scope>NUCLEOTIDE SEQUENCE</scope>
    <source>
        <strain evidence="1">Ploen Becks lab</strain>
    </source>
</reference>
<protein>
    <submittedName>
        <fullName evidence="1">Uncharacterized protein</fullName>
    </submittedName>
</protein>
<dbReference type="Proteomes" id="UP000663879">
    <property type="component" value="Unassembled WGS sequence"/>
</dbReference>
<dbReference type="EMBL" id="CAJNOC010002801">
    <property type="protein sequence ID" value="CAF0952137.1"/>
    <property type="molecule type" value="Genomic_DNA"/>
</dbReference>
<comment type="caution">
    <text evidence="1">The sequence shown here is derived from an EMBL/GenBank/DDBJ whole genome shotgun (WGS) entry which is preliminary data.</text>
</comment>
<evidence type="ECO:0000313" key="2">
    <source>
        <dbReference type="Proteomes" id="UP000663879"/>
    </source>
</evidence>
<proteinExistence type="predicted"/>